<evidence type="ECO:0000259" key="7">
    <source>
        <dbReference type="SMART" id="SM00563"/>
    </source>
</evidence>
<comment type="caution">
    <text evidence="8">The sequence shown here is derived from an EMBL/GenBank/DDBJ whole genome shotgun (WGS) entry which is preliminary data.</text>
</comment>
<gene>
    <name evidence="8" type="ORF">O3M35_000201</name>
</gene>
<evidence type="ECO:0000313" key="9">
    <source>
        <dbReference type="Proteomes" id="UP001461498"/>
    </source>
</evidence>
<feature type="domain" description="Phospholipid/glycerol acyltransferase" evidence="7">
    <location>
        <begin position="98"/>
        <end position="216"/>
    </location>
</feature>
<keyword evidence="9" id="KW-1185">Reference proteome</keyword>
<keyword evidence="4 5" id="KW-0012">Acyltransferase</keyword>
<comment type="domain">
    <text evidence="5">The HXXXXD motif is essential for acyltransferase activity and may constitute the binding site for the phosphate moiety of the glycerol-3-phosphate.</text>
</comment>
<keyword evidence="6" id="KW-1133">Transmembrane helix</keyword>
<name>A0AAW1DS49_9HEMI</name>
<dbReference type="PANTHER" id="PTHR10434:SF11">
    <property type="entry name" value="1-ACYL-SN-GLYCEROL-3-PHOSPHATE ACYLTRANSFERASE"/>
    <property type="match status" value="1"/>
</dbReference>
<dbReference type="Pfam" id="PF01553">
    <property type="entry name" value="Acyltransferase"/>
    <property type="match status" value="1"/>
</dbReference>
<dbReference type="NCBIfam" id="TIGR00530">
    <property type="entry name" value="AGP_acyltrn"/>
    <property type="match status" value="1"/>
</dbReference>
<dbReference type="SUPFAM" id="SSF69593">
    <property type="entry name" value="Glycerol-3-phosphate (1)-acyltransferase"/>
    <property type="match status" value="1"/>
</dbReference>
<comment type="pathway">
    <text evidence="1">Phospholipid metabolism; CDP-diacylglycerol biosynthesis; CDP-diacylglycerol from sn-glycerol 3-phosphate: step 2/3.</text>
</comment>
<proteinExistence type="inferred from homology"/>
<dbReference type="GO" id="GO:0005783">
    <property type="term" value="C:endoplasmic reticulum"/>
    <property type="evidence" value="ECO:0007669"/>
    <property type="project" value="TreeGrafter"/>
</dbReference>
<keyword evidence="5" id="KW-1208">Phospholipid metabolism</keyword>
<reference evidence="8 9" key="1">
    <citation type="submission" date="2022-12" db="EMBL/GenBank/DDBJ databases">
        <title>Chromosome-level genome assembly of true bugs.</title>
        <authorList>
            <person name="Ma L."/>
            <person name="Li H."/>
        </authorList>
    </citation>
    <scope>NUCLEOTIDE SEQUENCE [LARGE SCALE GENOMIC DNA]</scope>
    <source>
        <strain evidence="8">Lab_2022b</strain>
    </source>
</reference>
<sequence>MSAAFDIFNWENLLATILLSILLLPFSTNRTVRFYGCYVFYVFSVSTIGFFLLPFFLLQPKSVKNLTLAAIVLKHLTKCLGIEWELRNGEILKEAKGAVIVANHQSMLDIMGMWNIWEVMGNCTAVAKKELIYVPPFGPMAWLGGLIFIDRKNPKKANDQIRSRYNLINKEKTKIWLFPEGTRNKKAENLLPFKKGAFRMAIECKAPIIPVIYSPYYFIDGEKKTFDKGKIIISVLEPITVDEYSFDNMDSLIDKTYNLMNTEYNKLKNETSFEYYQKS</sequence>
<dbReference type="GO" id="GO:0016020">
    <property type="term" value="C:membrane"/>
    <property type="evidence" value="ECO:0007669"/>
    <property type="project" value="InterPro"/>
</dbReference>
<keyword evidence="6" id="KW-0812">Transmembrane</keyword>
<keyword evidence="5" id="KW-0443">Lipid metabolism</keyword>
<dbReference type="GO" id="GO:0006654">
    <property type="term" value="P:phosphatidic acid biosynthetic process"/>
    <property type="evidence" value="ECO:0007669"/>
    <property type="project" value="TreeGrafter"/>
</dbReference>
<evidence type="ECO:0000256" key="4">
    <source>
        <dbReference type="ARBA" id="ARBA00023315"/>
    </source>
</evidence>
<evidence type="ECO:0000256" key="3">
    <source>
        <dbReference type="ARBA" id="ARBA00022679"/>
    </source>
</evidence>
<dbReference type="InterPro" id="IPR004552">
    <property type="entry name" value="AGP_acyltrans"/>
</dbReference>
<dbReference type="AlphaFoldDB" id="A0AAW1DS49"/>
<evidence type="ECO:0000313" key="8">
    <source>
        <dbReference type="EMBL" id="KAK9511569.1"/>
    </source>
</evidence>
<comment type="similarity">
    <text evidence="2 5">Belongs to the 1-acyl-sn-glycerol-3-phosphate acyltransferase family.</text>
</comment>
<feature type="transmembrane region" description="Helical" evidence="6">
    <location>
        <begin position="38"/>
        <end position="58"/>
    </location>
</feature>
<comment type="catalytic activity">
    <reaction evidence="5">
        <text>a 1-acyl-sn-glycero-3-phosphate + an acyl-CoA = a 1,2-diacyl-sn-glycero-3-phosphate + CoA</text>
        <dbReference type="Rhea" id="RHEA:19709"/>
        <dbReference type="ChEBI" id="CHEBI:57287"/>
        <dbReference type="ChEBI" id="CHEBI:57970"/>
        <dbReference type="ChEBI" id="CHEBI:58342"/>
        <dbReference type="ChEBI" id="CHEBI:58608"/>
        <dbReference type="EC" id="2.3.1.51"/>
    </reaction>
</comment>
<dbReference type="InterPro" id="IPR002123">
    <property type="entry name" value="Plipid/glycerol_acylTrfase"/>
</dbReference>
<dbReference type="EC" id="2.3.1.51" evidence="5"/>
<dbReference type="GO" id="GO:0003841">
    <property type="term" value="F:1-acylglycerol-3-phosphate O-acyltransferase activity"/>
    <property type="evidence" value="ECO:0007669"/>
    <property type="project" value="UniProtKB-UniRule"/>
</dbReference>
<keyword evidence="5" id="KW-0594">Phospholipid biosynthesis</keyword>
<organism evidence="8 9">
    <name type="scientific">Rhynocoris fuscipes</name>
    <dbReference type="NCBI Taxonomy" id="488301"/>
    <lineage>
        <taxon>Eukaryota</taxon>
        <taxon>Metazoa</taxon>
        <taxon>Ecdysozoa</taxon>
        <taxon>Arthropoda</taxon>
        <taxon>Hexapoda</taxon>
        <taxon>Insecta</taxon>
        <taxon>Pterygota</taxon>
        <taxon>Neoptera</taxon>
        <taxon>Paraneoptera</taxon>
        <taxon>Hemiptera</taxon>
        <taxon>Heteroptera</taxon>
        <taxon>Panheteroptera</taxon>
        <taxon>Cimicomorpha</taxon>
        <taxon>Reduviidae</taxon>
        <taxon>Harpactorinae</taxon>
        <taxon>Harpactorini</taxon>
        <taxon>Rhynocoris</taxon>
    </lineage>
</organism>
<evidence type="ECO:0000256" key="5">
    <source>
        <dbReference type="RuleBase" id="RU361267"/>
    </source>
</evidence>
<evidence type="ECO:0000256" key="6">
    <source>
        <dbReference type="SAM" id="Phobius"/>
    </source>
</evidence>
<keyword evidence="6" id="KW-0472">Membrane</keyword>
<evidence type="ECO:0000256" key="2">
    <source>
        <dbReference type="ARBA" id="ARBA00008655"/>
    </source>
</evidence>
<dbReference type="CDD" id="cd07989">
    <property type="entry name" value="LPLAT_AGPAT-like"/>
    <property type="match status" value="1"/>
</dbReference>
<dbReference type="PANTHER" id="PTHR10434">
    <property type="entry name" value="1-ACYL-SN-GLYCEROL-3-PHOSPHATE ACYLTRANSFERASE"/>
    <property type="match status" value="1"/>
</dbReference>
<accession>A0AAW1DS49</accession>
<evidence type="ECO:0000256" key="1">
    <source>
        <dbReference type="ARBA" id="ARBA00004728"/>
    </source>
</evidence>
<dbReference type="Proteomes" id="UP001461498">
    <property type="component" value="Unassembled WGS sequence"/>
</dbReference>
<dbReference type="EMBL" id="JAPXFL010000001">
    <property type="protein sequence ID" value="KAK9511569.1"/>
    <property type="molecule type" value="Genomic_DNA"/>
</dbReference>
<keyword evidence="3 5" id="KW-0808">Transferase</keyword>
<dbReference type="SMART" id="SM00563">
    <property type="entry name" value="PlsC"/>
    <property type="match status" value="1"/>
</dbReference>
<protein>
    <recommendedName>
        <fullName evidence="5">1-acyl-sn-glycerol-3-phosphate acyltransferase</fullName>
        <ecNumber evidence="5">2.3.1.51</ecNumber>
    </recommendedName>
</protein>
<keyword evidence="5" id="KW-0444">Lipid biosynthesis</keyword>